<dbReference type="AlphaFoldDB" id="A0A9X1JYF7"/>
<evidence type="ECO:0000313" key="3">
    <source>
        <dbReference type="Proteomes" id="UP001138661"/>
    </source>
</evidence>
<evidence type="ECO:0000256" key="1">
    <source>
        <dbReference type="SAM" id="MobiDB-lite"/>
    </source>
</evidence>
<proteinExistence type="predicted"/>
<evidence type="ECO:0000313" key="2">
    <source>
        <dbReference type="EMBL" id="MBW4708211.1"/>
    </source>
</evidence>
<sequence>MKPPPSERDTAPDDLRAALRDLRRSGPHDSLLRGASVITRRSGKSPIRTRGLVAARLSPP</sequence>
<protein>
    <submittedName>
        <fullName evidence="2">Uncharacterized protein</fullName>
    </submittedName>
</protein>
<gene>
    <name evidence="2" type="ORF">KX928_10485</name>
</gene>
<feature type="region of interest" description="Disordered" evidence="1">
    <location>
        <begin position="22"/>
        <end position="60"/>
    </location>
</feature>
<name>A0A9X1JYF7_9RHOB</name>
<dbReference type="EMBL" id="JAHXDN010000002">
    <property type="protein sequence ID" value="MBW4708211.1"/>
    <property type="molecule type" value="Genomic_DNA"/>
</dbReference>
<organism evidence="2 3">
    <name type="scientific">Roseobacter insulae</name>
    <dbReference type="NCBI Taxonomy" id="2859783"/>
    <lineage>
        <taxon>Bacteria</taxon>
        <taxon>Pseudomonadati</taxon>
        <taxon>Pseudomonadota</taxon>
        <taxon>Alphaproteobacteria</taxon>
        <taxon>Rhodobacterales</taxon>
        <taxon>Roseobacteraceae</taxon>
        <taxon>Roseobacter</taxon>
    </lineage>
</organism>
<reference evidence="2" key="1">
    <citation type="submission" date="2021-07" db="EMBL/GenBank/DDBJ databases">
        <title>Roseobacter insulae sp. nov., isolated from a tidal flat.</title>
        <authorList>
            <person name="Park S."/>
            <person name="Yoon J.-H."/>
        </authorList>
    </citation>
    <scope>NUCLEOTIDE SEQUENCE</scope>
    <source>
        <strain evidence="2">YSTF-M11</strain>
    </source>
</reference>
<dbReference type="RefSeq" id="WP_219501737.1">
    <property type="nucleotide sequence ID" value="NZ_JAHXDN010000002.1"/>
</dbReference>
<accession>A0A9X1JYF7</accession>
<keyword evidence="3" id="KW-1185">Reference proteome</keyword>
<dbReference type="Proteomes" id="UP001138661">
    <property type="component" value="Unassembled WGS sequence"/>
</dbReference>
<feature type="compositionally biased region" description="Basic and acidic residues" evidence="1">
    <location>
        <begin position="22"/>
        <end position="31"/>
    </location>
</feature>
<comment type="caution">
    <text evidence="2">The sequence shown here is derived from an EMBL/GenBank/DDBJ whole genome shotgun (WGS) entry which is preliminary data.</text>
</comment>